<keyword evidence="2" id="KW-1185">Reference proteome</keyword>
<dbReference type="AlphaFoldDB" id="A0ABD3NXZ9"/>
<comment type="caution">
    <text evidence="1">The sequence shown here is derived from an EMBL/GenBank/DDBJ whole genome shotgun (WGS) entry which is preliminary data.</text>
</comment>
<accession>A0ABD3NXZ9</accession>
<organism evidence="1 2">
    <name type="scientific">Cyclotella cryptica</name>
    <dbReference type="NCBI Taxonomy" id="29204"/>
    <lineage>
        <taxon>Eukaryota</taxon>
        <taxon>Sar</taxon>
        <taxon>Stramenopiles</taxon>
        <taxon>Ochrophyta</taxon>
        <taxon>Bacillariophyta</taxon>
        <taxon>Coscinodiscophyceae</taxon>
        <taxon>Thalassiosirophycidae</taxon>
        <taxon>Stephanodiscales</taxon>
        <taxon>Stephanodiscaceae</taxon>
        <taxon>Cyclotella</taxon>
    </lineage>
</organism>
<proteinExistence type="predicted"/>
<evidence type="ECO:0000313" key="2">
    <source>
        <dbReference type="Proteomes" id="UP001516023"/>
    </source>
</evidence>
<feature type="non-terminal residue" evidence="1">
    <location>
        <position position="1"/>
    </location>
</feature>
<dbReference type="Proteomes" id="UP001516023">
    <property type="component" value="Unassembled WGS sequence"/>
</dbReference>
<sequence>VVMQKSFFPSSCFWPKTSAQEAYKTVKKCTDCSAGTARDRKARCRDFMITQLTATKASNHGRHVAAKCTDKHISSTPNKIKTTSVTKPSTVETDASERASLCGVGIAREKRTTENHDDWQATQGFDLHRLEMKQSSPRLLRVFSQTKDIQQTVKVLRKDKEY</sequence>
<evidence type="ECO:0000313" key="1">
    <source>
        <dbReference type="EMBL" id="KAL3780544.1"/>
    </source>
</evidence>
<protein>
    <submittedName>
        <fullName evidence="1">Uncharacterized protein</fullName>
    </submittedName>
</protein>
<dbReference type="EMBL" id="JABMIG020000346">
    <property type="protein sequence ID" value="KAL3780544.1"/>
    <property type="molecule type" value="Genomic_DNA"/>
</dbReference>
<reference evidence="1 2" key="1">
    <citation type="journal article" date="2020" name="G3 (Bethesda)">
        <title>Improved Reference Genome for Cyclotella cryptica CCMP332, a Model for Cell Wall Morphogenesis, Salinity Adaptation, and Lipid Production in Diatoms (Bacillariophyta).</title>
        <authorList>
            <person name="Roberts W.R."/>
            <person name="Downey K.M."/>
            <person name="Ruck E.C."/>
            <person name="Traller J.C."/>
            <person name="Alverson A.J."/>
        </authorList>
    </citation>
    <scope>NUCLEOTIDE SEQUENCE [LARGE SCALE GENOMIC DNA]</scope>
    <source>
        <strain evidence="1 2">CCMP332</strain>
    </source>
</reference>
<gene>
    <name evidence="1" type="ORF">HJC23_001904</name>
</gene>
<name>A0ABD3NXZ9_9STRA</name>